<keyword evidence="1" id="KW-0472">Membrane</keyword>
<feature type="transmembrane region" description="Helical" evidence="1">
    <location>
        <begin position="533"/>
        <end position="550"/>
    </location>
</feature>
<dbReference type="EMBL" id="CP034464">
    <property type="protein sequence ID" value="AZP11248.1"/>
    <property type="molecule type" value="Genomic_DNA"/>
</dbReference>
<dbReference type="SUPFAM" id="SSF82866">
    <property type="entry name" value="Multidrug efflux transporter AcrB transmembrane domain"/>
    <property type="match status" value="2"/>
</dbReference>
<dbReference type="SUPFAM" id="SSF82714">
    <property type="entry name" value="Multidrug efflux transporter AcrB TolC docking domain, DN and DC subdomains"/>
    <property type="match status" value="2"/>
</dbReference>
<evidence type="ECO:0000256" key="1">
    <source>
        <dbReference type="SAM" id="Phobius"/>
    </source>
</evidence>
<keyword evidence="1" id="KW-1133">Transmembrane helix</keyword>
<evidence type="ECO:0000313" key="2">
    <source>
        <dbReference type="EMBL" id="AZP11248.1"/>
    </source>
</evidence>
<feature type="transmembrane region" description="Helical" evidence="1">
    <location>
        <begin position="1024"/>
        <end position="1048"/>
    </location>
</feature>
<dbReference type="Gene3D" id="3.30.70.1440">
    <property type="entry name" value="Multidrug efflux transporter AcrB pore domain"/>
    <property type="match status" value="1"/>
</dbReference>
<feature type="transmembrane region" description="Helical" evidence="1">
    <location>
        <begin position="333"/>
        <end position="352"/>
    </location>
</feature>
<dbReference type="GO" id="GO:0042910">
    <property type="term" value="F:xenobiotic transmembrane transporter activity"/>
    <property type="evidence" value="ECO:0007669"/>
    <property type="project" value="TreeGrafter"/>
</dbReference>
<dbReference type="InterPro" id="IPR027463">
    <property type="entry name" value="AcrB_DN_DC_subdom"/>
</dbReference>
<feature type="transmembrane region" description="Helical" evidence="1">
    <location>
        <begin position="948"/>
        <end position="968"/>
    </location>
</feature>
<name>A0A3S9HGR0_9BURK</name>
<dbReference type="SUPFAM" id="SSF82693">
    <property type="entry name" value="Multidrug efflux transporter AcrB pore domain, PN1, PN2, PC1 and PC2 subdomains"/>
    <property type="match status" value="3"/>
</dbReference>
<dbReference type="Proteomes" id="UP000275663">
    <property type="component" value="Chromosome"/>
</dbReference>
<feature type="transmembrane region" description="Helical" evidence="1">
    <location>
        <begin position="980"/>
        <end position="1003"/>
    </location>
</feature>
<protein>
    <submittedName>
        <fullName evidence="2">Efflux RND transporter permease subunit</fullName>
    </submittedName>
</protein>
<dbReference type="Gene3D" id="3.30.70.1320">
    <property type="entry name" value="Multidrug efflux transporter AcrB pore domain like"/>
    <property type="match status" value="1"/>
</dbReference>
<keyword evidence="3" id="KW-1185">Reference proteome</keyword>
<dbReference type="Gene3D" id="1.20.1640.10">
    <property type="entry name" value="Multidrug efflux transporter AcrB transmembrane domain"/>
    <property type="match status" value="2"/>
</dbReference>
<feature type="transmembrane region" description="Helical" evidence="1">
    <location>
        <begin position="846"/>
        <end position="866"/>
    </location>
</feature>
<dbReference type="Gene3D" id="3.30.70.1430">
    <property type="entry name" value="Multidrug efflux transporter AcrB pore domain"/>
    <property type="match status" value="2"/>
</dbReference>
<dbReference type="KEGG" id="upv:EJN92_04050"/>
<feature type="transmembrane region" description="Helical" evidence="1">
    <location>
        <begin position="462"/>
        <end position="480"/>
    </location>
</feature>
<feature type="transmembrane region" description="Helical" evidence="1">
    <location>
        <begin position="426"/>
        <end position="450"/>
    </location>
</feature>
<dbReference type="Gene3D" id="3.30.2090.10">
    <property type="entry name" value="Multidrug efflux transporter AcrB TolC docking domain, DN and DC subdomains"/>
    <property type="match status" value="2"/>
</dbReference>
<dbReference type="RefSeq" id="WP_126126636.1">
    <property type="nucleotide sequence ID" value="NZ_CP034464.1"/>
</dbReference>
<evidence type="ECO:0000313" key="3">
    <source>
        <dbReference type="Proteomes" id="UP000275663"/>
    </source>
</evidence>
<dbReference type="AlphaFoldDB" id="A0A3S9HGR0"/>
<proteinExistence type="predicted"/>
<dbReference type="GO" id="GO:0005886">
    <property type="term" value="C:plasma membrane"/>
    <property type="evidence" value="ECO:0007669"/>
    <property type="project" value="TreeGrafter"/>
</dbReference>
<organism evidence="2 3">
    <name type="scientific">Undibacterium parvum</name>
    <dbReference type="NCBI Taxonomy" id="401471"/>
    <lineage>
        <taxon>Bacteria</taxon>
        <taxon>Pseudomonadati</taxon>
        <taxon>Pseudomonadota</taxon>
        <taxon>Betaproteobacteria</taxon>
        <taxon>Burkholderiales</taxon>
        <taxon>Oxalobacteraceae</taxon>
        <taxon>Undibacterium</taxon>
    </lineage>
</organism>
<reference evidence="2 3" key="1">
    <citation type="journal article" date="2011" name="Int. J. Syst. Evol. Microbiol.">
        <title>Description of Undibacterium oligocarboniphilum sp. nov., isolated from purified water, and Undibacterium pigrum strain CCUG 49012 as the type strain of Undibacterium parvum sp. nov., and emended descriptions of the genus Undibacterium and the species Undibacterium pigrum.</title>
        <authorList>
            <person name="Eder W."/>
            <person name="Wanner G."/>
            <person name="Ludwig W."/>
            <person name="Busse H.J."/>
            <person name="Ziemke-Kageler F."/>
            <person name="Lang E."/>
        </authorList>
    </citation>
    <scope>NUCLEOTIDE SEQUENCE [LARGE SCALE GENOMIC DNA]</scope>
    <source>
        <strain evidence="2 3">DSM 23061</strain>
    </source>
</reference>
<dbReference type="PANTHER" id="PTHR32063">
    <property type="match status" value="1"/>
</dbReference>
<feature type="transmembrane region" description="Helical" evidence="1">
    <location>
        <begin position="384"/>
        <end position="405"/>
    </location>
</feature>
<gene>
    <name evidence="2" type="ORF">EJN92_04050</name>
</gene>
<feature type="transmembrane region" description="Helical" evidence="1">
    <location>
        <begin position="903"/>
        <end position="927"/>
    </location>
</feature>
<feature type="transmembrane region" description="Helical" evidence="1">
    <location>
        <begin position="873"/>
        <end position="897"/>
    </location>
</feature>
<feature type="transmembrane region" description="Helical" evidence="1">
    <location>
        <begin position="12"/>
        <end position="29"/>
    </location>
</feature>
<dbReference type="Pfam" id="PF00873">
    <property type="entry name" value="ACR_tran"/>
    <property type="match status" value="1"/>
</dbReference>
<keyword evidence="1" id="KW-0812">Transmembrane</keyword>
<accession>A0A3S9HGR0</accession>
<dbReference type="InterPro" id="IPR001036">
    <property type="entry name" value="Acrflvin-R"/>
</dbReference>
<feature type="transmembrane region" description="Helical" evidence="1">
    <location>
        <begin position="359"/>
        <end position="378"/>
    </location>
</feature>
<dbReference type="PANTHER" id="PTHR32063:SF0">
    <property type="entry name" value="SWARMING MOTILITY PROTEIN SWRC"/>
    <property type="match status" value="1"/>
</dbReference>
<dbReference type="OrthoDB" id="9177212at2"/>
<dbReference type="PRINTS" id="PR00702">
    <property type="entry name" value="ACRIFLAVINRP"/>
</dbReference>
<sequence length="1067" mass="116050">MFLSDFSIKRPIATIVIIISLMCLGLLALKKLKVNEIPNVQEPVMVVSIPYPGASPETVEREIINRIEKSLQSISGVTQIRSTAREGSAQIVIIFNFSKNMIEASDEVRNAISTVRYKLPTEMREPVLEREDPSAEPIMQLALSSKTLTHAEISRMAEDELSDKFRAVDGVAVVSVNGALKRELSVLLRAQKLREYNISVGEVVTALRNQNTTAPVGKVRGTLDEQSIRLIGRIESPAEFEQIVVKRRGDEVVRLAQVATVADGFAEINGLSIRSGNPNVGIFITRSREASTVSAANKIRKLVDEINKTLPAGTKLEITRDGGKDAESNLNQVIESLMFGAVLTIFVVYVFLNSWRSTLITALSLPTSVIAAFIAVWLCGFTLNFMTLLGLSLAIGVLIDDAIVVRENIVRHMEMGSDRRTAALNGTAEIGMAVASTTFSIIAVFIPVAFMPGISGEWFRPFALTVTSSVIVSLFISFTLDPMLSAYWGDPVGEHLKPKKGLSLKLERFNHWFDHQADRYGNVIAWALHHRRWMAIIAGASLVGAIALHAKFGGTSFMPAADNGTIMIDVRTPSSGSLEYARLKVEKAAELARTLPETKATNSNVNITGGRVYVDLGKSTERKRSAVDIAIDLRKLVGTIIGAEYVVQDDLQNGGGKPVQIRFSGPDSRKLMEITTAFVEKLRKVEGAVDVGLSEQDPKDELQIELNRGLANSLGISVNDAAQALRVAFAGVEVGDWVDPTGEARDVAVRLHPEDRVSAENIEHLPIAVSGSDKMVPLDQIAKITMGKGPAKINHSDGKRMIAVSANVQGRSSGEVTTDAMKIAKAIDFPAGYGIELGGASKDQDALFTEMTIALVSGIGLMYLILVMQFGSFTAPIAVMLSLPLSLIGVVLALLLTRGTLNLMSFIGVIMLMGLVAKNAILLLDCARKREAEGYEREESLMYAGRMRLRPILMTTFALIAGMLPVAIGMGEGGEFYRPLAVAIIGGTITSTLLTLLVVPTFYDSIEIARDSAIAKYRAREIRWNALLAFFMTLIEALLALTFVRLIYRSLKKLLSILINRNSVRTS</sequence>